<dbReference type="GeneID" id="54329837"/>
<evidence type="ECO:0000313" key="2">
    <source>
        <dbReference type="Proteomes" id="UP000324241"/>
    </source>
</evidence>
<dbReference type="EMBL" id="QUQM01000007">
    <property type="protein sequence ID" value="KAA8645716.1"/>
    <property type="molecule type" value="Genomic_DNA"/>
</dbReference>
<protein>
    <submittedName>
        <fullName evidence="1">Uncharacterized protein</fullName>
    </submittedName>
</protein>
<evidence type="ECO:0000313" key="1">
    <source>
        <dbReference type="EMBL" id="KAA8645716.1"/>
    </source>
</evidence>
<comment type="caution">
    <text evidence="1">The sequence shown here is derived from an EMBL/GenBank/DDBJ whole genome shotgun (WGS) entry which is preliminary data.</text>
</comment>
<sequence>MDPTLPISHNGFEYYNNELYVVIPPYHRHRRFGIPELQAFFNTSSIEEQPAHWYRAQLIHYGLQPITNKRTAAMRFLEALNRDILEIPEYIRRLERELKESKDRQKKSKGKNSLKYSCKRKALTLKPFR</sequence>
<reference evidence="1 2" key="1">
    <citation type="submission" date="2019-08" db="EMBL/GenBank/DDBJ databases">
        <title>The genome sequence of a newly discovered highly antifungal drug resistant Aspergillus species, Aspergillus tanneri NIH 1004.</title>
        <authorList>
            <person name="Mounaud S."/>
            <person name="Singh I."/>
            <person name="Joardar V."/>
            <person name="Pakala S."/>
            <person name="Pakala S."/>
            <person name="Venepally P."/>
            <person name="Chung J.K."/>
            <person name="Losada L."/>
            <person name="Nierman W.C."/>
        </authorList>
    </citation>
    <scope>NUCLEOTIDE SEQUENCE [LARGE SCALE GENOMIC DNA]</scope>
    <source>
        <strain evidence="1 2">NIH1004</strain>
    </source>
</reference>
<dbReference type="RefSeq" id="XP_033425077.1">
    <property type="nucleotide sequence ID" value="XM_033571762.1"/>
</dbReference>
<dbReference type="AlphaFoldDB" id="A0A5M9MIN0"/>
<dbReference type="OrthoDB" id="4121058at2759"/>
<dbReference type="Proteomes" id="UP000324241">
    <property type="component" value="Unassembled WGS sequence"/>
</dbReference>
<accession>A0A5M9MIN0</accession>
<gene>
    <name evidence="1" type="ORF">ATNIH1004_007135</name>
</gene>
<organism evidence="1 2">
    <name type="scientific">Aspergillus tanneri</name>
    <dbReference type="NCBI Taxonomy" id="1220188"/>
    <lineage>
        <taxon>Eukaryota</taxon>
        <taxon>Fungi</taxon>
        <taxon>Dikarya</taxon>
        <taxon>Ascomycota</taxon>
        <taxon>Pezizomycotina</taxon>
        <taxon>Eurotiomycetes</taxon>
        <taxon>Eurotiomycetidae</taxon>
        <taxon>Eurotiales</taxon>
        <taxon>Aspergillaceae</taxon>
        <taxon>Aspergillus</taxon>
        <taxon>Aspergillus subgen. Circumdati</taxon>
    </lineage>
</organism>
<proteinExistence type="predicted"/>
<name>A0A5M9MIN0_9EURO</name>